<evidence type="ECO:0000313" key="7">
    <source>
        <dbReference type="Proteomes" id="UP001233999"/>
    </source>
</evidence>
<evidence type="ECO:0000313" key="6">
    <source>
        <dbReference type="EMBL" id="KAJ9588551.1"/>
    </source>
</evidence>
<organism evidence="6 7">
    <name type="scientific">Diploptera punctata</name>
    <name type="common">Pacific beetle cockroach</name>
    <dbReference type="NCBI Taxonomy" id="6984"/>
    <lineage>
        <taxon>Eukaryota</taxon>
        <taxon>Metazoa</taxon>
        <taxon>Ecdysozoa</taxon>
        <taxon>Arthropoda</taxon>
        <taxon>Hexapoda</taxon>
        <taxon>Insecta</taxon>
        <taxon>Pterygota</taxon>
        <taxon>Neoptera</taxon>
        <taxon>Polyneoptera</taxon>
        <taxon>Dictyoptera</taxon>
        <taxon>Blattodea</taxon>
        <taxon>Blaberoidea</taxon>
        <taxon>Blaberidae</taxon>
        <taxon>Diplopterinae</taxon>
        <taxon>Diploptera</taxon>
    </lineage>
</organism>
<dbReference type="PROSITE" id="PS50923">
    <property type="entry name" value="SUSHI"/>
    <property type="match status" value="2"/>
</dbReference>
<feature type="non-terminal residue" evidence="6">
    <location>
        <position position="168"/>
    </location>
</feature>
<keyword evidence="2" id="KW-0677">Repeat</keyword>
<feature type="disulfide bond" evidence="4">
    <location>
        <begin position="70"/>
        <end position="97"/>
    </location>
</feature>
<dbReference type="Proteomes" id="UP001233999">
    <property type="component" value="Unassembled WGS sequence"/>
</dbReference>
<keyword evidence="3 4" id="KW-1015">Disulfide bond</keyword>
<feature type="non-terminal residue" evidence="6">
    <location>
        <position position="1"/>
    </location>
</feature>
<feature type="domain" description="Sushi" evidence="5">
    <location>
        <begin position="42"/>
        <end position="99"/>
    </location>
</feature>
<evidence type="ECO:0000256" key="1">
    <source>
        <dbReference type="ARBA" id="ARBA00022729"/>
    </source>
</evidence>
<dbReference type="InterPro" id="IPR000436">
    <property type="entry name" value="Sushi_SCR_CCP_dom"/>
</dbReference>
<comment type="caution">
    <text evidence="6">The sequence shown here is derived from an EMBL/GenBank/DDBJ whole genome shotgun (WGS) entry which is preliminary data.</text>
</comment>
<evidence type="ECO:0000256" key="4">
    <source>
        <dbReference type="PROSITE-ProRule" id="PRU00302"/>
    </source>
</evidence>
<keyword evidence="4" id="KW-0768">Sushi</keyword>
<protein>
    <recommendedName>
        <fullName evidence="5">Sushi domain-containing protein</fullName>
    </recommendedName>
</protein>
<dbReference type="InterPro" id="IPR051277">
    <property type="entry name" value="SEZ6_CSMD_C4BPB_Regulators"/>
</dbReference>
<dbReference type="EMBL" id="JASPKZ010005671">
    <property type="protein sequence ID" value="KAJ9588551.1"/>
    <property type="molecule type" value="Genomic_DNA"/>
</dbReference>
<dbReference type="SUPFAM" id="SSF57535">
    <property type="entry name" value="Complement control module/SCR domain"/>
    <property type="match status" value="2"/>
</dbReference>
<evidence type="ECO:0000259" key="5">
    <source>
        <dbReference type="PROSITE" id="PS50923"/>
    </source>
</evidence>
<evidence type="ECO:0000256" key="2">
    <source>
        <dbReference type="ARBA" id="ARBA00022737"/>
    </source>
</evidence>
<keyword evidence="7" id="KW-1185">Reference proteome</keyword>
<dbReference type="Pfam" id="PF00084">
    <property type="entry name" value="Sushi"/>
    <property type="match status" value="2"/>
</dbReference>
<reference evidence="6" key="1">
    <citation type="journal article" date="2023" name="IScience">
        <title>Live-bearing cockroach genome reveals convergent evolutionary mechanisms linked to viviparity in insects and beyond.</title>
        <authorList>
            <person name="Fouks B."/>
            <person name="Harrison M.C."/>
            <person name="Mikhailova A.A."/>
            <person name="Marchal E."/>
            <person name="English S."/>
            <person name="Carruthers M."/>
            <person name="Jennings E.C."/>
            <person name="Chiamaka E.L."/>
            <person name="Frigard R.A."/>
            <person name="Pippel M."/>
            <person name="Attardo G.M."/>
            <person name="Benoit J.B."/>
            <person name="Bornberg-Bauer E."/>
            <person name="Tobe S.S."/>
        </authorList>
    </citation>
    <scope>NUCLEOTIDE SEQUENCE</scope>
    <source>
        <strain evidence="6">Stay&amp;Tobe</strain>
    </source>
</reference>
<keyword evidence="1" id="KW-0732">Signal</keyword>
<dbReference type="Gene3D" id="2.10.70.10">
    <property type="entry name" value="Complement Module, domain 1"/>
    <property type="match status" value="2"/>
</dbReference>
<feature type="domain" description="Sushi" evidence="5">
    <location>
        <begin position="101"/>
        <end position="165"/>
    </location>
</feature>
<comment type="caution">
    <text evidence="4">Lacks conserved residue(s) required for the propagation of feature annotation.</text>
</comment>
<proteinExistence type="predicted"/>
<accession>A0AAD8EFV0</accession>
<dbReference type="CDD" id="cd00033">
    <property type="entry name" value="CCP"/>
    <property type="match status" value="2"/>
</dbReference>
<gene>
    <name evidence="6" type="ORF">L9F63_018089</name>
</gene>
<dbReference type="PANTHER" id="PTHR45656">
    <property type="entry name" value="PROTEIN CBR-CLEC-78"/>
    <property type="match status" value="1"/>
</dbReference>
<dbReference type="SMART" id="SM00032">
    <property type="entry name" value="CCP"/>
    <property type="match status" value="2"/>
</dbReference>
<dbReference type="AlphaFoldDB" id="A0AAD8EFV0"/>
<evidence type="ECO:0000256" key="3">
    <source>
        <dbReference type="ARBA" id="ARBA00023157"/>
    </source>
</evidence>
<dbReference type="InterPro" id="IPR035976">
    <property type="entry name" value="Sushi/SCR/CCP_sf"/>
</dbReference>
<reference evidence="6" key="2">
    <citation type="submission" date="2023-05" db="EMBL/GenBank/DDBJ databases">
        <authorList>
            <person name="Fouks B."/>
        </authorList>
    </citation>
    <scope>NUCLEOTIDE SEQUENCE</scope>
    <source>
        <strain evidence="6">Stay&amp;Tobe</strain>
        <tissue evidence="6">Testes</tissue>
    </source>
</reference>
<name>A0AAD8EFV0_DIPPU</name>
<sequence>NFRNQQTTNIETLLRCGKHDDVRKETSCLLDSLEEKIVLKKRECEELTSPVLGSVSLTGRLFGDRAIYSCELGFHVVGLKERTCRADGTWSGHPPLCKQNIYCVSPPQIQHAMHNALKEQDTFDLDSTLQYQCYTGYVTNGFPTAKCLAIDGVASWFGPDISCERKLW</sequence>
<dbReference type="PANTHER" id="PTHR45656:SF4">
    <property type="entry name" value="PROTEIN CBR-CLEC-78"/>
    <property type="match status" value="1"/>
</dbReference>